<sequence>MPKWFLPMFAGVVLIPIGATAIKILFDYFLGDFLSFSYYVPTFLGFAAGGIIIGFTLYQVRKLNDREKQSKDYNWSTDDYSHLNVPHLR</sequence>
<reference evidence="3 4" key="1">
    <citation type="submission" date="2016-10" db="EMBL/GenBank/DDBJ databases">
        <title>Draft genome sequences of four alkaliphilic bacteria belonging to the Anaerobacillus genus.</title>
        <authorList>
            <person name="Bassil N.M."/>
            <person name="Lloyd J.R."/>
        </authorList>
    </citation>
    <scope>NUCLEOTIDE SEQUENCE [LARGE SCALE GENOMIC DNA]</scope>
    <source>
        <strain evidence="3 4">DSM 15340</strain>
    </source>
</reference>
<comment type="caution">
    <text evidence="3">The sequence shown here is derived from an EMBL/GenBank/DDBJ whole genome shotgun (WGS) entry which is preliminary data.</text>
</comment>
<organism evidence="3 4">
    <name type="scientific">Anaerobacillus arseniciselenatis</name>
    <dbReference type="NCBI Taxonomy" id="85682"/>
    <lineage>
        <taxon>Bacteria</taxon>
        <taxon>Bacillati</taxon>
        <taxon>Bacillota</taxon>
        <taxon>Bacilli</taxon>
        <taxon>Bacillales</taxon>
        <taxon>Bacillaceae</taxon>
        <taxon>Anaerobacillus</taxon>
    </lineage>
</organism>
<dbReference type="OrthoDB" id="9991904at2"/>
<dbReference type="EMBL" id="MLQQ01000002">
    <property type="protein sequence ID" value="OIJ15191.1"/>
    <property type="molecule type" value="Genomic_DNA"/>
</dbReference>
<feature type="transmembrane region" description="Helical" evidence="2">
    <location>
        <begin position="5"/>
        <end position="26"/>
    </location>
</feature>
<keyword evidence="4" id="KW-1185">Reference proteome</keyword>
<dbReference type="RefSeq" id="WP_071312295.1">
    <property type="nucleotide sequence ID" value="NZ_MLQQ01000002.1"/>
</dbReference>
<keyword evidence="2" id="KW-0472">Membrane</keyword>
<evidence type="ECO:0000256" key="2">
    <source>
        <dbReference type="SAM" id="Phobius"/>
    </source>
</evidence>
<feature type="region of interest" description="Disordered" evidence="1">
    <location>
        <begin position="68"/>
        <end position="89"/>
    </location>
</feature>
<protein>
    <submittedName>
        <fullName evidence="3">Uncharacterized protein</fullName>
    </submittedName>
</protein>
<gene>
    <name evidence="3" type="ORF">BKP35_04905</name>
</gene>
<dbReference type="AlphaFoldDB" id="A0A1S2LRQ0"/>
<proteinExistence type="predicted"/>
<name>A0A1S2LRQ0_9BACI</name>
<dbReference type="Proteomes" id="UP000180098">
    <property type="component" value="Unassembled WGS sequence"/>
</dbReference>
<keyword evidence="2" id="KW-1133">Transmembrane helix</keyword>
<evidence type="ECO:0000256" key="1">
    <source>
        <dbReference type="SAM" id="MobiDB-lite"/>
    </source>
</evidence>
<evidence type="ECO:0000313" key="4">
    <source>
        <dbReference type="Proteomes" id="UP000180098"/>
    </source>
</evidence>
<accession>A0A1S2LRQ0</accession>
<keyword evidence="2" id="KW-0812">Transmembrane</keyword>
<evidence type="ECO:0000313" key="3">
    <source>
        <dbReference type="EMBL" id="OIJ15191.1"/>
    </source>
</evidence>
<feature type="transmembrane region" description="Helical" evidence="2">
    <location>
        <begin position="38"/>
        <end position="58"/>
    </location>
</feature>